<feature type="domain" description="SEC63" evidence="6">
    <location>
        <begin position="158"/>
        <end position="386"/>
    </location>
</feature>
<reference evidence="7" key="1">
    <citation type="submission" date="2021-01" db="EMBL/GenBank/DDBJ databases">
        <authorList>
            <person name="Corre E."/>
            <person name="Pelletier E."/>
            <person name="Niang G."/>
            <person name="Scheremetjew M."/>
            <person name="Finn R."/>
            <person name="Kale V."/>
            <person name="Holt S."/>
            <person name="Cochrane G."/>
            <person name="Meng A."/>
            <person name="Brown T."/>
            <person name="Cohen L."/>
        </authorList>
    </citation>
    <scope>NUCLEOTIDE SEQUENCE</scope>
    <source>
        <strain evidence="7">UTEX LB 985</strain>
    </source>
</reference>
<evidence type="ECO:0000256" key="4">
    <source>
        <dbReference type="ARBA" id="ARBA00023136"/>
    </source>
</evidence>
<feature type="compositionally biased region" description="Polar residues" evidence="5">
    <location>
        <begin position="443"/>
        <end position="464"/>
    </location>
</feature>
<organism evidence="7">
    <name type="scientific">Haptolina brevifila</name>
    <dbReference type="NCBI Taxonomy" id="156173"/>
    <lineage>
        <taxon>Eukaryota</taxon>
        <taxon>Haptista</taxon>
        <taxon>Haptophyta</taxon>
        <taxon>Prymnesiophyceae</taxon>
        <taxon>Prymnesiales</taxon>
        <taxon>Prymnesiaceae</taxon>
        <taxon>Haptolina</taxon>
    </lineage>
</organism>
<evidence type="ECO:0000256" key="5">
    <source>
        <dbReference type="SAM" id="MobiDB-lite"/>
    </source>
</evidence>
<feature type="region of interest" description="Disordered" evidence="5">
    <location>
        <begin position="1"/>
        <end position="24"/>
    </location>
</feature>
<evidence type="ECO:0000313" key="7">
    <source>
        <dbReference type="EMBL" id="CAD9532720.1"/>
    </source>
</evidence>
<keyword evidence="2" id="KW-0812">Transmembrane</keyword>
<dbReference type="InterPro" id="IPR004179">
    <property type="entry name" value="Sec63-dom"/>
</dbReference>
<dbReference type="PANTHER" id="PTHR24075">
    <property type="entry name" value="SEC63 DOMAIN-CONTAINING"/>
    <property type="match status" value="1"/>
</dbReference>
<dbReference type="Gene3D" id="2.60.40.150">
    <property type="entry name" value="C2 domain"/>
    <property type="match status" value="1"/>
</dbReference>
<feature type="compositionally biased region" description="Acidic residues" evidence="5">
    <location>
        <begin position="432"/>
        <end position="441"/>
    </location>
</feature>
<protein>
    <recommendedName>
        <fullName evidence="6">SEC63 domain-containing protein</fullName>
    </recommendedName>
</protein>
<sequence>MGDVELTDDSVREAIGKLTPDQKRQLMQEAGGQELKRDMLTKEENKEDRTRYFSEVNRSAEQAGLPVDKDNEFVVKKLSAFMQGSAEDIPQLLLEEALASTPYLVKAALAEARAADGASRALPTDLEEVETALSLLKVAGWREGEASGRSPVLRRNLLLLHLHLHRDRLKAISLHEGTIAAVNEVVSKSRRLLDVLLAYTLQLQWAKPALAVTSLQALLTNGLWDHADDECKVLMKAKLAAVGLKAPKLNLKCSASDVLPGESVIVTVELTRVHASSAEEMEAYRKLSAAEGEADAAGGENAEANEGWWLLAESIRALPGFTKAGMYADTLQHNVLIARQTLAPSLDEASLSTELEFEAPSSPGEYKIIVHVRSSSMVGYDVKRKVSITVKNGKRAQPSTTSGTSTEESSVESMEAMEAAIAEMDQGKGEEREETIEEEVFTDASTSGSPHAETALTNPQQTPATAVAVE</sequence>
<dbReference type="GO" id="GO:0016020">
    <property type="term" value="C:membrane"/>
    <property type="evidence" value="ECO:0007669"/>
    <property type="project" value="UniProtKB-SubCell"/>
</dbReference>
<dbReference type="AlphaFoldDB" id="A0A7S2IYG5"/>
<comment type="subcellular location">
    <subcellularLocation>
        <location evidence="1">Membrane</location>
        <topology evidence="1">Multi-pass membrane protein</topology>
    </subcellularLocation>
</comment>
<dbReference type="InterPro" id="IPR035892">
    <property type="entry name" value="C2_domain_sf"/>
</dbReference>
<feature type="region of interest" description="Disordered" evidence="5">
    <location>
        <begin position="391"/>
        <end position="470"/>
    </location>
</feature>
<proteinExistence type="predicted"/>
<evidence type="ECO:0000259" key="6">
    <source>
        <dbReference type="Pfam" id="PF02889"/>
    </source>
</evidence>
<dbReference type="Pfam" id="PF02889">
    <property type="entry name" value="Sec63"/>
    <property type="match status" value="1"/>
</dbReference>
<feature type="region of interest" description="Disordered" evidence="5">
    <location>
        <begin position="29"/>
        <end position="48"/>
    </location>
</feature>
<dbReference type="SUPFAM" id="SSF158702">
    <property type="entry name" value="Sec63 N-terminal domain-like"/>
    <property type="match status" value="1"/>
</dbReference>
<gene>
    <name evidence="7" type="ORF">CBRE1094_LOCUS38629</name>
</gene>
<feature type="compositionally biased region" description="Basic and acidic residues" evidence="5">
    <location>
        <begin position="34"/>
        <end position="48"/>
    </location>
</feature>
<keyword evidence="4" id="KW-0472">Membrane</keyword>
<dbReference type="GO" id="GO:0003723">
    <property type="term" value="F:RNA binding"/>
    <property type="evidence" value="ECO:0007669"/>
    <property type="project" value="TreeGrafter"/>
</dbReference>
<accession>A0A7S2IYG5</accession>
<feature type="compositionally biased region" description="Low complexity" evidence="5">
    <location>
        <begin position="399"/>
        <end position="424"/>
    </location>
</feature>
<evidence type="ECO:0000256" key="1">
    <source>
        <dbReference type="ARBA" id="ARBA00004141"/>
    </source>
</evidence>
<evidence type="ECO:0000256" key="2">
    <source>
        <dbReference type="ARBA" id="ARBA00022692"/>
    </source>
</evidence>
<dbReference type="EMBL" id="HBGU01070731">
    <property type="protein sequence ID" value="CAD9532720.1"/>
    <property type="molecule type" value="Transcribed_RNA"/>
</dbReference>
<evidence type="ECO:0000256" key="3">
    <source>
        <dbReference type="ARBA" id="ARBA00022989"/>
    </source>
</evidence>
<feature type="compositionally biased region" description="Basic and acidic residues" evidence="5">
    <location>
        <begin position="9"/>
        <end position="24"/>
    </location>
</feature>
<keyword evidence="3" id="KW-1133">Transmembrane helix</keyword>
<name>A0A7S2IYG5_9EUKA</name>